<feature type="transmembrane region" description="Helical" evidence="6">
    <location>
        <begin position="189"/>
        <end position="207"/>
    </location>
</feature>
<feature type="transmembrane region" description="Helical" evidence="6">
    <location>
        <begin position="52"/>
        <end position="76"/>
    </location>
</feature>
<feature type="transmembrane region" description="Helical" evidence="6">
    <location>
        <begin position="162"/>
        <end position="183"/>
    </location>
</feature>
<feature type="transmembrane region" description="Helical" evidence="6">
    <location>
        <begin position="247"/>
        <end position="269"/>
    </location>
</feature>
<dbReference type="EMBL" id="QVOV01000001">
    <property type="protein sequence ID" value="MCT8388489.1"/>
    <property type="molecule type" value="Genomic_DNA"/>
</dbReference>
<protein>
    <recommendedName>
        <fullName evidence="9">Transporter</fullName>
    </recommendedName>
</protein>
<feature type="transmembrane region" description="Helical" evidence="6">
    <location>
        <begin position="321"/>
        <end position="345"/>
    </location>
</feature>
<comment type="caution">
    <text evidence="7">The sequence shown here is derived from an EMBL/GenBank/DDBJ whole genome shotgun (WGS) entry which is preliminary data.</text>
</comment>
<keyword evidence="2" id="KW-1003">Cell membrane</keyword>
<feature type="transmembrane region" description="Helical" evidence="6">
    <location>
        <begin position="351"/>
        <end position="369"/>
    </location>
</feature>
<dbReference type="InterPro" id="IPR002797">
    <property type="entry name" value="Polysacc_synth"/>
</dbReference>
<organism evidence="7 8">
    <name type="scientific">Leuconostoc holzapfelii</name>
    <dbReference type="NCBI Taxonomy" id="434464"/>
    <lineage>
        <taxon>Bacteria</taxon>
        <taxon>Bacillati</taxon>
        <taxon>Bacillota</taxon>
        <taxon>Bacilli</taxon>
        <taxon>Lactobacillales</taxon>
        <taxon>Lactobacillaceae</taxon>
        <taxon>Leuconostoc</taxon>
    </lineage>
</organism>
<keyword evidence="3 6" id="KW-0812">Transmembrane</keyword>
<keyword evidence="8" id="KW-1185">Reference proteome</keyword>
<evidence type="ECO:0008006" key="9">
    <source>
        <dbReference type="Google" id="ProtNLM"/>
    </source>
</evidence>
<feature type="transmembrane region" description="Helical" evidence="6">
    <location>
        <begin position="275"/>
        <end position="300"/>
    </location>
</feature>
<dbReference type="PANTHER" id="PTHR30250:SF11">
    <property type="entry name" value="O-ANTIGEN TRANSPORTER-RELATED"/>
    <property type="match status" value="1"/>
</dbReference>
<keyword evidence="5 6" id="KW-0472">Membrane</keyword>
<dbReference type="PANTHER" id="PTHR30250">
    <property type="entry name" value="PST FAMILY PREDICTED COLANIC ACID TRANSPORTER"/>
    <property type="match status" value="1"/>
</dbReference>
<accession>A0ABT2NSX6</accession>
<evidence type="ECO:0000256" key="4">
    <source>
        <dbReference type="ARBA" id="ARBA00022989"/>
    </source>
</evidence>
<evidence type="ECO:0000256" key="6">
    <source>
        <dbReference type="SAM" id="Phobius"/>
    </source>
</evidence>
<sequence>MARIMEKNKIKNVSKNMILAVLSNVVALLLTFIVRKVFILKLGSEFVGLNSLFINILGILSFAELGIGVAVTSSLYKPLQEGNIPLLKAYLGFYKKFMNGVAVFIEIAGAVVGFFIPMMIHGNSRFSVFELWLYFFLYTSASAASYVLTYKRVLLTADQSEYLNSINNLLFKVVIAVFQIIVLLIWNSYILYLMIQIILTLVSNIVISRKINRLYGSIFDKGPVAKLKDNYLLNLKKDITGMISAKIGGIILTSTDNIIISAFLGLTILGKYANYTMIITGLTLVLNQIFYSLTPTIGNYRFTSLKRSENEELDVFNRISIINYAIVILASTGAILFSAFFVKIWLGQKFILPYSLVITLVLSFAINQYRQVVIIYMSAYGLFWQQRYKSLLEALMNIALSIILITTTQLGIFAVLIGTIATNLFFNLIWEFIIVKNHAILLLNSKSYFIKYFGAFVILVVLVFSNTFLAIFYQKYFSDLMNFVLLCMSFASEVLVSYFVVQNVFKINIFRRYN</sequence>
<keyword evidence="4 6" id="KW-1133">Transmembrane helix</keyword>
<feature type="transmembrane region" description="Helical" evidence="6">
    <location>
        <begin position="412"/>
        <end position="433"/>
    </location>
</feature>
<comment type="subcellular location">
    <subcellularLocation>
        <location evidence="1">Cell membrane</location>
        <topology evidence="1">Multi-pass membrane protein</topology>
    </subcellularLocation>
</comment>
<evidence type="ECO:0000256" key="5">
    <source>
        <dbReference type="ARBA" id="ARBA00023136"/>
    </source>
</evidence>
<reference evidence="7 8" key="1">
    <citation type="submission" date="2018-08" db="EMBL/GenBank/DDBJ databases">
        <title>Draft genome sequences of Leuconostoc spp. and Weissella spp. with biocontrol potential.</title>
        <authorList>
            <person name="Lo R."/>
            <person name="Ho V.T.T."/>
            <person name="Turner M.S."/>
        </authorList>
    </citation>
    <scope>NUCLEOTIDE SEQUENCE [LARGE SCALE GENOMIC DNA]</scope>
    <source>
        <strain evidence="7 8">733</strain>
    </source>
</reference>
<gene>
    <name evidence="7" type="ORF">D0501_00010</name>
</gene>
<evidence type="ECO:0000313" key="7">
    <source>
        <dbReference type="EMBL" id="MCT8388489.1"/>
    </source>
</evidence>
<feature type="transmembrane region" description="Helical" evidence="6">
    <location>
        <begin position="453"/>
        <end position="474"/>
    </location>
</feature>
<feature type="transmembrane region" description="Helical" evidence="6">
    <location>
        <begin position="97"/>
        <end position="120"/>
    </location>
</feature>
<dbReference type="InterPro" id="IPR050833">
    <property type="entry name" value="Poly_Biosynth_Transport"/>
</dbReference>
<evidence type="ECO:0000313" key="8">
    <source>
        <dbReference type="Proteomes" id="UP001525857"/>
    </source>
</evidence>
<name>A0ABT2NSX6_9LACO</name>
<feature type="transmembrane region" description="Helical" evidence="6">
    <location>
        <begin position="21"/>
        <end position="40"/>
    </location>
</feature>
<dbReference type="Pfam" id="PF01943">
    <property type="entry name" value="Polysacc_synt"/>
    <property type="match status" value="1"/>
</dbReference>
<evidence type="ECO:0000256" key="2">
    <source>
        <dbReference type="ARBA" id="ARBA00022475"/>
    </source>
</evidence>
<dbReference type="Proteomes" id="UP001525857">
    <property type="component" value="Unassembled WGS sequence"/>
</dbReference>
<evidence type="ECO:0000256" key="1">
    <source>
        <dbReference type="ARBA" id="ARBA00004651"/>
    </source>
</evidence>
<feature type="transmembrane region" description="Helical" evidence="6">
    <location>
        <begin position="132"/>
        <end position="150"/>
    </location>
</feature>
<feature type="transmembrane region" description="Helical" evidence="6">
    <location>
        <begin position="390"/>
        <end position="406"/>
    </location>
</feature>
<feature type="transmembrane region" description="Helical" evidence="6">
    <location>
        <begin position="480"/>
        <end position="501"/>
    </location>
</feature>
<proteinExistence type="predicted"/>
<evidence type="ECO:0000256" key="3">
    <source>
        <dbReference type="ARBA" id="ARBA00022692"/>
    </source>
</evidence>